<dbReference type="Pfam" id="PF01900">
    <property type="entry name" value="RNase_P_Rpp14"/>
    <property type="match status" value="1"/>
</dbReference>
<dbReference type="AlphaFoldDB" id="A0A9W4J3W4"/>
<dbReference type="SUPFAM" id="SSF160350">
    <property type="entry name" value="Rnp2-like"/>
    <property type="match status" value="1"/>
</dbReference>
<dbReference type="GO" id="GO:0033204">
    <property type="term" value="F:ribonuclease P RNA binding"/>
    <property type="evidence" value="ECO:0007669"/>
    <property type="project" value="TreeGrafter"/>
</dbReference>
<dbReference type="Proteomes" id="UP001152649">
    <property type="component" value="Unassembled WGS sequence"/>
</dbReference>
<organism evidence="3 4">
    <name type="scientific">Penicillium salamii</name>
    <dbReference type="NCBI Taxonomy" id="1612424"/>
    <lineage>
        <taxon>Eukaryota</taxon>
        <taxon>Fungi</taxon>
        <taxon>Dikarya</taxon>
        <taxon>Ascomycota</taxon>
        <taxon>Pezizomycotina</taxon>
        <taxon>Eurotiomycetes</taxon>
        <taxon>Eurotiomycetidae</taxon>
        <taxon>Eurotiales</taxon>
        <taxon>Aspergillaceae</taxon>
        <taxon>Penicillium</taxon>
    </lineage>
</organism>
<comment type="caution">
    <text evidence="3">The sequence shown here is derived from an EMBL/GenBank/DDBJ whole genome shotgun (WGS) entry which is preliminary data.</text>
</comment>
<dbReference type="OrthoDB" id="3145928at2759"/>
<keyword evidence="4" id="KW-1185">Reference proteome</keyword>
<evidence type="ECO:0000313" key="3">
    <source>
        <dbReference type="EMBL" id="CAG8367995.1"/>
    </source>
</evidence>
<evidence type="ECO:0000256" key="2">
    <source>
        <dbReference type="ARBA" id="ARBA00022694"/>
    </source>
</evidence>
<comment type="similarity">
    <text evidence="1">Belongs to the eukaryotic/archaeal RNase P protein component 2 family.</text>
</comment>
<dbReference type="GO" id="GO:0030681">
    <property type="term" value="C:multimeric ribonuclease P complex"/>
    <property type="evidence" value="ECO:0007669"/>
    <property type="project" value="TreeGrafter"/>
</dbReference>
<evidence type="ECO:0000313" key="4">
    <source>
        <dbReference type="Proteomes" id="UP001152649"/>
    </source>
</evidence>
<dbReference type="GO" id="GO:0001682">
    <property type="term" value="P:tRNA 5'-leader removal"/>
    <property type="evidence" value="ECO:0007669"/>
    <property type="project" value="InterPro"/>
</dbReference>
<dbReference type="GO" id="GO:0000172">
    <property type="term" value="C:ribonuclease MRP complex"/>
    <property type="evidence" value="ECO:0007669"/>
    <property type="project" value="TreeGrafter"/>
</dbReference>
<dbReference type="PANTHER" id="PTHR15441:SF2">
    <property type="entry name" value="RIBONUCLEASE P_MRP PROTEIN SUBUNIT POP5"/>
    <property type="match status" value="1"/>
</dbReference>
<proteinExistence type="inferred from homology"/>
<dbReference type="EMBL" id="CAJVPG010000177">
    <property type="protein sequence ID" value="CAG8367995.1"/>
    <property type="molecule type" value="Genomic_DNA"/>
</dbReference>
<protein>
    <submittedName>
        <fullName evidence="3">Uncharacterized protein</fullName>
    </submittedName>
</protein>
<dbReference type="InterPro" id="IPR038085">
    <property type="entry name" value="Rnp2-like_sf"/>
</dbReference>
<dbReference type="InterPro" id="IPR002759">
    <property type="entry name" value="Pop5/Rpp14/Rnp2-like"/>
</dbReference>
<evidence type="ECO:0000256" key="1">
    <source>
        <dbReference type="ARBA" id="ARBA00010800"/>
    </source>
</evidence>
<accession>A0A9W4J3W4</accession>
<dbReference type="GO" id="GO:0005730">
    <property type="term" value="C:nucleolus"/>
    <property type="evidence" value="ECO:0007669"/>
    <property type="project" value="TreeGrafter"/>
</dbReference>
<name>A0A9W4J3W4_9EURO</name>
<dbReference type="Gene3D" id="3.30.70.3250">
    <property type="entry name" value="Ribonuclease P, Pop5 subunit"/>
    <property type="match status" value="1"/>
</dbReference>
<gene>
    <name evidence="3" type="ORF">PSALAMII_LOCUS4453</name>
</gene>
<sequence length="274" mass="30027">MFIVRALRLSVLEVEPIRKYPYRLRYQSQSFLNPASGPACFFLSSSFGVLIRAEFSTQFWLAPLNHNETSASSPTMVRLKSRYLLMDILYPDPSTWPATPNSASPHNPSLAIHSPTSDALTAGFLAKMIRESVAELYGDWGIGKLGGASAAGIQIKYLSPATSTAIVRCPRAAFRIVWSAITYMSGVPEPSPNPQKRGTGRERACVFRVIRVSGTMRKAEEEAIRRARAEIVRVKDAEERGVLGDLIEGIAGGKGTAVVDSVMDESEDEVMDDE</sequence>
<dbReference type="PANTHER" id="PTHR15441">
    <property type="entry name" value="RIBONUCLEASE P PROTEIN SUBUNIT P14"/>
    <property type="match status" value="1"/>
</dbReference>
<reference evidence="3" key="1">
    <citation type="submission" date="2021-07" db="EMBL/GenBank/DDBJ databases">
        <authorList>
            <person name="Branca A.L. A."/>
        </authorList>
    </citation>
    <scope>NUCLEOTIDE SEQUENCE</scope>
</reference>
<keyword evidence="2" id="KW-0819">tRNA processing</keyword>